<evidence type="ECO:0000313" key="5">
    <source>
        <dbReference type="Proteomes" id="UP000440694"/>
    </source>
</evidence>
<dbReference type="PROSITE" id="PS00092">
    <property type="entry name" value="N6_MTASE"/>
    <property type="match status" value="1"/>
</dbReference>
<dbReference type="InterPro" id="IPR029063">
    <property type="entry name" value="SAM-dependent_MTases_sf"/>
</dbReference>
<sequence>MEQTSAAQDRPLVTNDAFLDGALSIRQLRSGYRAGLDAVMLAAAVPADAGRPLRVLDVGAGVGTAGLCVARRLPFAEVVLLEKQRELAELAAENVQHNDLAARVRVVSADIGASAAELRAHALVDESFGHIIANPPYHDADASTLAPDALKAGAHAMDEGGLEAWGRFMARMAAPGGVATIVHKAEALGRVLAAFDQRFGAIRILPLHPRVGTLAHRVIVQGTKGSRAPLQVLPGFVLHEAGNGFTPAAQDILRRGGALAMQAPA</sequence>
<keyword evidence="2" id="KW-0949">S-adenosyl-L-methionine</keyword>
<proteinExistence type="predicted"/>
<evidence type="ECO:0000313" key="4">
    <source>
        <dbReference type="EMBL" id="MTD95332.1"/>
    </source>
</evidence>
<dbReference type="InterPro" id="IPR007848">
    <property type="entry name" value="Small_mtfrase_dom"/>
</dbReference>
<name>A0A6I3KNJ9_9HYPH</name>
<accession>A0A6I3KNJ9</accession>
<dbReference type="Gene3D" id="3.40.50.150">
    <property type="entry name" value="Vaccinia Virus protein VP39"/>
    <property type="match status" value="1"/>
</dbReference>
<keyword evidence="4" id="KW-0808">Transferase</keyword>
<dbReference type="InterPro" id="IPR002052">
    <property type="entry name" value="DNA_methylase_N6_adenine_CS"/>
</dbReference>
<dbReference type="EMBL" id="WMBQ01000002">
    <property type="protein sequence ID" value="MTD95332.1"/>
    <property type="molecule type" value="Genomic_DNA"/>
</dbReference>
<protein>
    <submittedName>
        <fullName evidence="4">Methyltransferase</fullName>
    </submittedName>
</protein>
<dbReference type="GO" id="GO:0008170">
    <property type="term" value="F:N-methyltransferase activity"/>
    <property type="evidence" value="ECO:0007669"/>
    <property type="project" value="UniProtKB-ARBA"/>
</dbReference>
<dbReference type="GO" id="GO:0003676">
    <property type="term" value="F:nucleic acid binding"/>
    <property type="evidence" value="ECO:0007669"/>
    <property type="project" value="InterPro"/>
</dbReference>
<comment type="caution">
    <text evidence="4">The sequence shown here is derived from an EMBL/GenBank/DDBJ whole genome shotgun (WGS) entry which is preliminary data.</text>
</comment>
<evidence type="ECO:0000256" key="2">
    <source>
        <dbReference type="ARBA" id="ARBA00022691"/>
    </source>
</evidence>
<dbReference type="Pfam" id="PF05175">
    <property type="entry name" value="MTS"/>
    <property type="match status" value="1"/>
</dbReference>
<organism evidence="4 5">
    <name type="scientific">Hyphomicrobium album</name>
    <dbReference type="NCBI Taxonomy" id="2665159"/>
    <lineage>
        <taxon>Bacteria</taxon>
        <taxon>Pseudomonadati</taxon>
        <taxon>Pseudomonadota</taxon>
        <taxon>Alphaproteobacteria</taxon>
        <taxon>Hyphomicrobiales</taxon>
        <taxon>Hyphomicrobiaceae</taxon>
        <taxon>Hyphomicrobium</taxon>
    </lineage>
</organism>
<evidence type="ECO:0000256" key="1">
    <source>
        <dbReference type="ARBA" id="ARBA00022603"/>
    </source>
</evidence>
<keyword evidence="5" id="KW-1185">Reference proteome</keyword>
<evidence type="ECO:0000259" key="3">
    <source>
        <dbReference type="Pfam" id="PF05175"/>
    </source>
</evidence>
<dbReference type="GO" id="GO:0008757">
    <property type="term" value="F:S-adenosylmethionine-dependent methyltransferase activity"/>
    <property type="evidence" value="ECO:0007669"/>
    <property type="project" value="UniProtKB-ARBA"/>
</dbReference>
<dbReference type="PANTHER" id="PTHR47739">
    <property type="entry name" value="TRNA1(VAL) (ADENINE(37)-N6)-METHYLTRANSFERASE"/>
    <property type="match status" value="1"/>
</dbReference>
<dbReference type="SUPFAM" id="SSF53335">
    <property type="entry name" value="S-adenosyl-L-methionine-dependent methyltransferases"/>
    <property type="match status" value="1"/>
</dbReference>
<dbReference type="CDD" id="cd02440">
    <property type="entry name" value="AdoMet_MTases"/>
    <property type="match status" value="1"/>
</dbReference>
<reference evidence="4 5" key="1">
    <citation type="submission" date="2019-11" db="EMBL/GenBank/DDBJ databases">
        <title>Identification of a novel strain.</title>
        <authorList>
            <person name="Xu Q."/>
            <person name="Wang G."/>
        </authorList>
    </citation>
    <scope>NUCLEOTIDE SEQUENCE [LARGE SCALE GENOMIC DNA]</scope>
    <source>
        <strain evidence="5">xq</strain>
    </source>
</reference>
<dbReference type="AlphaFoldDB" id="A0A6I3KNJ9"/>
<gene>
    <name evidence="4" type="ORF">GIW81_13415</name>
</gene>
<feature type="domain" description="Methyltransferase small" evidence="3">
    <location>
        <begin position="44"/>
        <end position="161"/>
    </location>
</feature>
<keyword evidence="1 4" id="KW-0489">Methyltransferase</keyword>
<dbReference type="PANTHER" id="PTHR47739:SF1">
    <property type="entry name" value="TRNA1(VAL) (ADENINE(37)-N6)-METHYLTRANSFERASE"/>
    <property type="match status" value="1"/>
</dbReference>
<dbReference type="Proteomes" id="UP000440694">
    <property type="component" value="Unassembled WGS sequence"/>
</dbReference>
<dbReference type="GO" id="GO:0032259">
    <property type="term" value="P:methylation"/>
    <property type="evidence" value="ECO:0007669"/>
    <property type="project" value="UniProtKB-KW"/>
</dbReference>
<dbReference type="InterPro" id="IPR050210">
    <property type="entry name" value="tRNA_Adenine-N(6)_MTase"/>
</dbReference>